<proteinExistence type="predicted"/>
<evidence type="ECO:0000313" key="2">
    <source>
        <dbReference type="EMBL" id="KZP19315.1"/>
    </source>
</evidence>
<reference evidence="2 3" key="1">
    <citation type="journal article" date="2016" name="Mol. Biol. Evol.">
        <title>Comparative Genomics of Early-Diverging Mushroom-Forming Fungi Provides Insights into the Origins of Lignocellulose Decay Capabilities.</title>
        <authorList>
            <person name="Nagy L.G."/>
            <person name="Riley R."/>
            <person name="Tritt A."/>
            <person name="Adam C."/>
            <person name="Daum C."/>
            <person name="Floudas D."/>
            <person name="Sun H."/>
            <person name="Yadav J.S."/>
            <person name="Pangilinan J."/>
            <person name="Larsson K.H."/>
            <person name="Matsuura K."/>
            <person name="Barry K."/>
            <person name="Labutti K."/>
            <person name="Kuo R."/>
            <person name="Ohm R.A."/>
            <person name="Bhattacharya S.S."/>
            <person name="Shirouzu T."/>
            <person name="Yoshinaga Y."/>
            <person name="Martin F.M."/>
            <person name="Grigoriev I.V."/>
            <person name="Hibbett D.S."/>
        </authorList>
    </citation>
    <scope>NUCLEOTIDE SEQUENCE [LARGE SCALE GENOMIC DNA]</scope>
    <source>
        <strain evidence="2 3">CBS 109695</strain>
    </source>
</reference>
<protein>
    <submittedName>
        <fullName evidence="2">Uncharacterized protein</fullName>
    </submittedName>
</protein>
<dbReference type="EMBL" id="KV417565">
    <property type="protein sequence ID" value="KZP19315.1"/>
    <property type="molecule type" value="Genomic_DNA"/>
</dbReference>
<feature type="region of interest" description="Disordered" evidence="1">
    <location>
        <begin position="1"/>
        <end position="24"/>
    </location>
</feature>
<dbReference type="AlphaFoldDB" id="A0A166HWK0"/>
<accession>A0A166HWK0</accession>
<evidence type="ECO:0000256" key="1">
    <source>
        <dbReference type="SAM" id="MobiDB-lite"/>
    </source>
</evidence>
<feature type="region of interest" description="Disordered" evidence="1">
    <location>
        <begin position="68"/>
        <end position="139"/>
    </location>
</feature>
<evidence type="ECO:0000313" key="3">
    <source>
        <dbReference type="Proteomes" id="UP000076532"/>
    </source>
</evidence>
<name>A0A166HWK0_9AGAM</name>
<feature type="compositionally biased region" description="Basic and acidic residues" evidence="1">
    <location>
        <begin position="74"/>
        <end position="102"/>
    </location>
</feature>
<organism evidence="2 3">
    <name type="scientific">Athelia psychrophila</name>
    <dbReference type="NCBI Taxonomy" id="1759441"/>
    <lineage>
        <taxon>Eukaryota</taxon>
        <taxon>Fungi</taxon>
        <taxon>Dikarya</taxon>
        <taxon>Basidiomycota</taxon>
        <taxon>Agaricomycotina</taxon>
        <taxon>Agaricomycetes</taxon>
        <taxon>Agaricomycetidae</taxon>
        <taxon>Atheliales</taxon>
        <taxon>Atheliaceae</taxon>
        <taxon>Athelia</taxon>
    </lineage>
</organism>
<gene>
    <name evidence="2" type="ORF">FIBSPDRAFT_932988</name>
</gene>
<keyword evidence="3" id="KW-1185">Reference proteome</keyword>
<dbReference type="Proteomes" id="UP000076532">
    <property type="component" value="Unassembled WGS sequence"/>
</dbReference>
<feature type="compositionally biased region" description="Basic and acidic residues" evidence="1">
    <location>
        <begin position="118"/>
        <end position="133"/>
    </location>
</feature>
<sequence>MSFHDEHESENEDENAGAPIASASTSAPNYRLSVPLTPVTFSVNNAGGRSRIINIYGDNTHIDSARYYYSGRDGGGEEIRRRRATRAGEAEEAKEEDHEAFVQHRTRAPSTAPGEYEYDGRRDRGGSSDDRRSPPPQMAAAAVSIQFHLALNGPPCEAQIVITYRVVAVSTGVLFFLK</sequence>